<evidence type="ECO:0000313" key="1">
    <source>
        <dbReference type="EMBL" id="TMV11362.1"/>
    </source>
</evidence>
<dbReference type="RefSeq" id="WP_138864429.1">
    <property type="nucleotide sequence ID" value="NZ_VCPC01000003.1"/>
</dbReference>
<evidence type="ECO:0000313" key="2">
    <source>
        <dbReference type="Proteomes" id="UP001191082"/>
    </source>
</evidence>
<comment type="caution">
    <text evidence="1">The sequence shown here is derived from an EMBL/GenBank/DDBJ whole genome shotgun (WGS) entry which is preliminary data.</text>
</comment>
<dbReference type="InterPro" id="IPR008727">
    <property type="entry name" value="PAAR_motif"/>
</dbReference>
<accession>A0ABY2X6E7</accession>
<dbReference type="EMBL" id="VCPC01000003">
    <property type="protein sequence ID" value="TMV11362.1"/>
    <property type="molecule type" value="Genomic_DNA"/>
</dbReference>
<keyword evidence="2" id="KW-1185">Reference proteome</keyword>
<gene>
    <name evidence="1" type="ORF">FGK64_13810</name>
</gene>
<sequence length="99" mass="9853">MTKPQARLSDLTICNLCIPTPAGPVPGPSPIVPPCAPTVLVGCLPAARVGDMHIGIGPHPIALGSFTVMIQKMPAARIGDIHGCGGAITVGLPTVLTGG</sequence>
<dbReference type="Proteomes" id="UP001191082">
    <property type="component" value="Unassembled WGS sequence"/>
</dbReference>
<reference evidence="1 2" key="1">
    <citation type="submission" date="2019-05" db="EMBL/GenBank/DDBJ databases">
        <title>Marivita sp. nov. isolated from sea sediment.</title>
        <authorList>
            <person name="Kim W."/>
        </authorList>
    </citation>
    <scope>NUCLEOTIDE SEQUENCE [LARGE SCALE GENOMIC DNA]</scope>
    <source>
        <strain evidence="1 2">CAU 1492</strain>
    </source>
</reference>
<name>A0ABY2X6E7_9RHOB</name>
<organism evidence="1 2">
    <name type="scientific">Arenibacterium halophilum</name>
    <dbReference type="NCBI Taxonomy" id="2583821"/>
    <lineage>
        <taxon>Bacteria</taxon>
        <taxon>Pseudomonadati</taxon>
        <taxon>Pseudomonadota</taxon>
        <taxon>Alphaproteobacteria</taxon>
        <taxon>Rhodobacterales</taxon>
        <taxon>Paracoccaceae</taxon>
        <taxon>Arenibacterium</taxon>
    </lineage>
</organism>
<protein>
    <recommendedName>
        <fullName evidence="3">Zn-binding Pro-Ala-Ala-Arg (PAAR) domain-containing protein, incolved in TypeVI secretion</fullName>
    </recommendedName>
</protein>
<dbReference type="Pfam" id="PF05488">
    <property type="entry name" value="PAAR_motif"/>
    <property type="match status" value="1"/>
</dbReference>
<dbReference type="Gene3D" id="2.60.200.60">
    <property type="match status" value="2"/>
</dbReference>
<proteinExistence type="predicted"/>
<evidence type="ECO:0008006" key="3">
    <source>
        <dbReference type="Google" id="ProtNLM"/>
    </source>
</evidence>